<keyword evidence="1" id="KW-0812">Transmembrane</keyword>
<evidence type="ECO:0000256" key="1">
    <source>
        <dbReference type="SAM" id="Phobius"/>
    </source>
</evidence>
<evidence type="ECO:0000313" key="3">
    <source>
        <dbReference type="Proteomes" id="UP000253934"/>
    </source>
</evidence>
<dbReference type="EMBL" id="QOVW01000023">
    <property type="protein sequence ID" value="RDB36830.1"/>
    <property type="molecule type" value="Genomic_DNA"/>
</dbReference>
<comment type="caution">
    <text evidence="2">The sequence shown here is derived from an EMBL/GenBank/DDBJ whole genome shotgun (WGS) entry which is preliminary data.</text>
</comment>
<gene>
    <name evidence="2" type="ORF">DCC88_03115</name>
</gene>
<keyword evidence="1" id="KW-1133">Transmembrane helix</keyword>
<protein>
    <submittedName>
        <fullName evidence="2">Uncharacterized protein</fullName>
    </submittedName>
</protein>
<feature type="transmembrane region" description="Helical" evidence="1">
    <location>
        <begin position="112"/>
        <end position="135"/>
    </location>
</feature>
<feature type="transmembrane region" description="Helical" evidence="1">
    <location>
        <begin position="21"/>
        <end position="45"/>
    </location>
</feature>
<sequence length="627" mass="73594">MFRSKSPIVRKTDKMTSFVTVLWRYLILSSGFWVTFSIICFIFLYNPDYGTNSKIDFFSSWLVTFQFLLVIIGVIIFSGIIGAMISIPSIILKIMMKIRVDKKINKGRQPIILIYLSTYFPILFCVFSHIIVLLISTSTAPQYMRNWFDDDYKIYKTQQKIYSKLFETKSSEINKKWEVIAKKISNDSNIVFLLPHHIVNKKNLLKETRSLLDFENKWIINSATKESMISSILSETEFPREDLFSPIKFDEIPKKNNKSQLNSLTFIGINGKSAFNFNNLFNNSYVNLNIQNSWFNVFLNRLALSQPHLLFFFKTGFITSSFQAWKWEYLINNNADLLSSYLNHINSKDSKIVHNNFLLYLTEFEANSEKNLLSSIDWPNNIKNYEVDYNIKKIDFYLSNSIKTLTKFNHKNIWIVPYNSKDNSIQLGVGFSNYNSNDNLMTSEILGQIIFQEENSQNCHSFTTNYDPIKVDKELLQKNNYLLDTLNQKKLGKPSISNKYYLIIKDSIKYGVFCQSSKTPPYLAIKNEEFFSKLINYQVFKNLNYQIFIANEKKLKSNDKDQSIQNKNQKIELNLNNFYRQFFIYKIQSDNAITFSEVSETEYAEFIKNYGTEVKNIFHSSINYLIK</sequence>
<dbReference type="Proteomes" id="UP000253934">
    <property type="component" value="Unassembled WGS sequence"/>
</dbReference>
<feature type="transmembrane region" description="Helical" evidence="1">
    <location>
        <begin position="65"/>
        <end position="91"/>
    </location>
</feature>
<proteinExistence type="predicted"/>
<evidence type="ECO:0000313" key="2">
    <source>
        <dbReference type="EMBL" id="RDB36830.1"/>
    </source>
</evidence>
<name>A0A369KTY3_9BACT</name>
<organism evidence="2 3">
    <name type="scientific">Spirobacillus cienkowskii</name>
    <dbReference type="NCBI Taxonomy" id="495820"/>
    <lineage>
        <taxon>Bacteria</taxon>
        <taxon>Pseudomonadati</taxon>
        <taxon>Bdellovibrionota</taxon>
        <taxon>Oligoflexia</taxon>
        <taxon>Silvanigrellales</taxon>
        <taxon>Spirobacillus</taxon>
    </lineage>
</organism>
<dbReference type="AlphaFoldDB" id="A0A369KTY3"/>
<accession>A0A369KTY3</accession>
<keyword evidence="3" id="KW-1185">Reference proteome</keyword>
<keyword evidence="1" id="KW-0472">Membrane</keyword>
<reference evidence="2" key="1">
    <citation type="submission" date="2018-04" db="EMBL/GenBank/DDBJ databases">
        <title>Draft genome sequence of the Candidatus Spirobacillus cienkowskii, a pathogen of freshwater Daphnia species, reconstructed from hemolymph metagenomic reads.</title>
        <authorList>
            <person name="Bresciani L."/>
            <person name="Lemos L.N."/>
            <person name="Wale N."/>
            <person name="Lin J.Y."/>
            <person name="Fernandes G.R."/>
            <person name="Duffy M.A."/>
            <person name="Rodrigues J.M."/>
        </authorList>
    </citation>
    <scope>NUCLEOTIDE SEQUENCE [LARGE SCALE GENOMIC DNA]</scope>
    <source>
        <strain evidence="2">Binning01</strain>
    </source>
</reference>